<name>A0AAE3L1Y7_9FIRM</name>
<keyword evidence="3" id="KW-0408">Iron</keyword>
<protein>
    <submittedName>
        <fullName evidence="7">4Fe-4S binding protein</fullName>
    </submittedName>
</protein>
<feature type="domain" description="4Fe-4S ferredoxin-type" evidence="5">
    <location>
        <begin position="31"/>
        <end position="60"/>
    </location>
</feature>
<evidence type="ECO:0000256" key="4">
    <source>
        <dbReference type="ARBA" id="ARBA00023014"/>
    </source>
</evidence>
<reference evidence="7" key="1">
    <citation type="submission" date="2022-07" db="EMBL/GenBank/DDBJ databases">
        <title>Enhanced cultured diversity of the mouse gut microbiota enables custom-made synthetic communities.</title>
        <authorList>
            <person name="Afrizal A."/>
        </authorList>
    </citation>
    <scope>NUCLEOTIDE SEQUENCE</scope>
    <source>
        <strain evidence="7">DSM 28593</strain>
    </source>
</reference>
<dbReference type="EMBL" id="JANKAS010000001">
    <property type="protein sequence ID" value="MCR1897704.1"/>
    <property type="molecule type" value="Genomic_DNA"/>
</dbReference>
<dbReference type="SUPFAM" id="SSF53920">
    <property type="entry name" value="Fe-only hydrogenase"/>
    <property type="match status" value="1"/>
</dbReference>
<dbReference type="Pfam" id="PF13237">
    <property type="entry name" value="Fer4_10"/>
    <property type="match status" value="1"/>
</dbReference>
<accession>A0AAE3L1Y7</accession>
<evidence type="ECO:0000256" key="2">
    <source>
        <dbReference type="ARBA" id="ARBA00022723"/>
    </source>
</evidence>
<keyword evidence="1" id="KW-0004">4Fe-4S</keyword>
<dbReference type="InterPro" id="IPR035965">
    <property type="entry name" value="PAS-like_dom_sf"/>
</dbReference>
<feature type="domain" description="4Fe-4S" evidence="6">
    <location>
        <begin position="357"/>
        <end position="418"/>
    </location>
</feature>
<evidence type="ECO:0000313" key="8">
    <source>
        <dbReference type="Proteomes" id="UP001205748"/>
    </source>
</evidence>
<dbReference type="CDD" id="cd00130">
    <property type="entry name" value="PAS"/>
    <property type="match status" value="1"/>
</dbReference>
<dbReference type="InterPro" id="IPR017896">
    <property type="entry name" value="4Fe4S_Fe-S-bd"/>
</dbReference>
<dbReference type="PANTHER" id="PTHR11615">
    <property type="entry name" value="NITRATE, FORMATE, IRON DEHYDROGENASE"/>
    <property type="match status" value="1"/>
</dbReference>
<dbReference type="Gene3D" id="3.40.950.10">
    <property type="entry name" value="Fe-only Hydrogenase (Larger Subunit), Chain L, domain 3"/>
    <property type="match status" value="1"/>
</dbReference>
<dbReference type="SUPFAM" id="SSF55785">
    <property type="entry name" value="PYP-like sensor domain (PAS domain)"/>
    <property type="match status" value="1"/>
</dbReference>
<evidence type="ECO:0000256" key="3">
    <source>
        <dbReference type="ARBA" id="ARBA00023004"/>
    </source>
</evidence>
<proteinExistence type="predicted"/>
<evidence type="ECO:0000256" key="1">
    <source>
        <dbReference type="ARBA" id="ARBA00022485"/>
    </source>
</evidence>
<keyword evidence="2" id="KW-0479">Metal-binding</keyword>
<dbReference type="NCBIfam" id="TIGR00229">
    <property type="entry name" value="sensory_box"/>
    <property type="match status" value="1"/>
</dbReference>
<dbReference type="InterPro" id="IPR004108">
    <property type="entry name" value="Fe_hydrogenase_lsu_C"/>
</dbReference>
<dbReference type="InterPro" id="IPR007202">
    <property type="entry name" value="4Fe-4S_dom"/>
</dbReference>
<dbReference type="InterPro" id="IPR013767">
    <property type="entry name" value="PAS_fold"/>
</dbReference>
<evidence type="ECO:0000313" key="7">
    <source>
        <dbReference type="EMBL" id="MCR1897704.1"/>
    </source>
</evidence>
<organism evidence="7 8">
    <name type="scientific">Irregularibacter muris</name>
    <dbReference type="NCBI Taxonomy" id="1796619"/>
    <lineage>
        <taxon>Bacteria</taxon>
        <taxon>Bacillati</taxon>
        <taxon>Bacillota</taxon>
        <taxon>Clostridia</taxon>
        <taxon>Eubacteriales</taxon>
        <taxon>Eubacteriaceae</taxon>
        <taxon>Irregularibacter</taxon>
    </lineage>
</organism>
<keyword evidence="8" id="KW-1185">Reference proteome</keyword>
<dbReference type="Gene3D" id="1.10.15.40">
    <property type="entry name" value="Electron transport complex subunit B, putative Fe-S cluster"/>
    <property type="match status" value="1"/>
</dbReference>
<evidence type="ECO:0000259" key="6">
    <source>
        <dbReference type="PROSITE" id="PS51656"/>
    </source>
</evidence>
<dbReference type="Pfam" id="PF02906">
    <property type="entry name" value="Fe_hyd_lg_C"/>
    <property type="match status" value="1"/>
</dbReference>
<dbReference type="RefSeq" id="WP_257529116.1">
    <property type="nucleotide sequence ID" value="NZ_JANKAS010000001.1"/>
</dbReference>
<dbReference type="GO" id="GO:0006355">
    <property type="term" value="P:regulation of DNA-templated transcription"/>
    <property type="evidence" value="ECO:0007669"/>
    <property type="project" value="InterPro"/>
</dbReference>
<dbReference type="Pfam" id="PF04060">
    <property type="entry name" value="FeS"/>
    <property type="match status" value="1"/>
</dbReference>
<gene>
    <name evidence="7" type="ORF">NSA47_01710</name>
</gene>
<keyword evidence="4" id="KW-0411">Iron-sulfur</keyword>
<dbReference type="Proteomes" id="UP001205748">
    <property type="component" value="Unassembled WGS sequence"/>
</dbReference>
<dbReference type="PROSITE" id="PS00198">
    <property type="entry name" value="4FE4S_FER_1"/>
    <property type="match status" value="1"/>
</dbReference>
<dbReference type="Gene3D" id="3.30.70.20">
    <property type="match status" value="1"/>
</dbReference>
<dbReference type="InterPro" id="IPR050340">
    <property type="entry name" value="Cytosolic_Fe-S_CAF"/>
</dbReference>
<dbReference type="PROSITE" id="PS51656">
    <property type="entry name" value="4FE4S"/>
    <property type="match status" value="1"/>
</dbReference>
<dbReference type="InterPro" id="IPR009016">
    <property type="entry name" value="Fe_hydrogenase"/>
</dbReference>
<dbReference type="Pfam" id="PF00989">
    <property type="entry name" value="PAS"/>
    <property type="match status" value="1"/>
</dbReference>
<feature type="domain" description="4Fe-4S ferredoxin-type" evidence="5">
    <location>
        <begin position="2"/>
        <end position="30"/>
    </location>
</feature>
<dbReference type="Gene3D" id="3.30.450.20">
    <property type="entry name" value="PAS domain"/>
    <property type="match status" value="1"/>
</dbReference>
<dbReference type="GO" id="GO:0046872">
    <property type="term" value="F:metal ion binding"/>
    <property type="evidence" value="ECO:0007669"/>
    <property type="project" value="UniProtKB-KW"/>
</dbReference>
<dbReference type="AlphaFoldDB" id="A0AAE3L1Y7"/>
<dbReference type="GO" id="GO:0051539">
    <property type="term" value="F:4 iron, 4 sulfur cluster binding"/>
    <property type="evidence" value="ECO:0007669"/>
    <property type="project" value="UniProtKB-KW"/>
</dbReference>
<dbReference type="SMART" id="SM00091">
    <property type="entry name" value="PAS"/>
    <property type="match status" value="1"/>
</dbReference>
<dbReference type="InterPro" id="IPR017900">
    <property type="entry name" value="4Fe4S_Fe_S_CS"/>
</dbReference>
<evidence type="ECO:0000259" key="5">
    <source>
        <dbReference type="PROSITE" id="PS51379"/>
    </source>
</evidence>
<comment type="caution">
    <text evidence="7">The sequence shown here is derived from an EMBL/GenBank/DDBJ whole genome shotgun (WGS) entry which is preliminary data.</text>
</comment>
<dbReference type="InterPro" id="IPR000014">
    <property type="entry name" value="PAS"/>
</dbReference>
<dbReference type="PROSITE" id="PS51379">
    <property type="entry name" value="4FE4S_FER_2"/>
    <property type="match status" value="2"/>
</dbReference>
<dbReference type="SUPFAM" id="SSF54862">
    <property type="entry name" value="4Fe-4S ferredoxins"/>
    <property type="match status" value="1"/>
</dbReference>
<sequence>MNIINFTKANCKNCYKCVRSCPVKAIKIKDEQAEIVAERCIGCGICLHSCPQNAKSIKSDLETIQEWIKDGQKVVVSIAPSFPAAFNLKKEGQIVTALKQLGFYAIEETAAGAEIISLLYKDFYYRKDYNHVITTSCPTVNYLIERYYPHLVKYMVPVVSPMIAHGRLLQRQFGQKVKIVFIGPCISKKFETLHFQHDRVIDAMITFDELHRWLEEENISIENLPSTSFGQTYCNRARWYPLAGGVALSSLDKEDKGRKILKIDGLENCRELLSYLDNGELENTWIEINACDGGCINGPGNYESPWGKYIREEKVKEYITKTIDVKKQAKNLHFEAKDVYKTFIERPICSKMPSPEEIKSILKQIGKHKKEDELNCGGCGYNTCREKAIAVYQGMAEKYMCLPYMRSRGETLSNFIIQNTPNAIIVLDHNFHIIEFNPSAEKLFHWENVQVLKKPIEMVMEKSGFNEVKNHSPLIYRGKRYLPSYDLVVIETVLYIKEQDMYLGIFSDITQEMSNKKALDEMKTNTLNMAQEVIDKQMRVAQEIASLLGETTAETKVTLTQLKKLVQGQEGDIYSGKLY</sequence>